<dbReference type="OrthoDB" id="10254483at2759"/>
<dbReference type="RefSeq" id="XP_019631975.1">
    <property type="nucleotide sequence ID" value="XM_019776416.1"/>
</dbReference>
<dbReference type="SUPFAM" id="SSF50729">
    <property type="entry name" value="PH domain-like"/>
    <property type="match status" value="1"/>
</dbReference>
<dbReference type="PANTHER" id="PTHR15126">
    <property type="entry name" value="SH3-BINDING"/>
    <property type="match status" value="1"/>
</dbReference>
<dbReference type="PANTHER" id="PTHR15126:SF4">
    <property type="entry name" value="SH3 DOMAIN-BINDING PROTEIN 2"/>
    <property type="match status" value="1"/>
</dbReference>
<dbReference type="SUPFAM" id="SSF55550">
    <property type="entry name" value="SH2 domain"/>
    <property type="match status" value="1"/>
</dbReference>
<dbReference type="InterPro" id="IPR035848">
    <property type="entry name" value="SH3BP2"/>
</dbReference>
<feature type="compositionally biased region" description="Basic and acidic residues" evidence="3">
    <location>
        <begin position="378"/>
        <end position="396"/>
    </location>
</feature>
<keyword evidence="6" id="KW-1185">Reference proteome</keyword>
<dbReference type="GO" id="GO:0007165">
    <property type="term" value="P:signal transduction"/>
    <property type="evidence" value="ECO:0007669"/>
    <property type="project" value="InterPro"/>
</dbReference>
<dbReference type="GO" id="GO:0017124">
    <property type="term" value="F:SH3 domain binding"/>
    <property type="evidence" value="ECO:0007669"/>
    <property type="project" value="TreeGrafter"/>
</dbReference>
<dbReference type="Pfam" id="PF00169">
    <property type="entry name" value="PH"/>
    <property type="match status" value="1"/>
</dbReference>
<proteinExistence type="predicted"/>
<accession>A0A6P4YRA1</accession>
<evidence type="ECO:0000313" key="6">
    <source>
        <dbReference type="Proteomes" id="UP000515135"/>
    </source>
</evidence>
<sequence>MISLALALPHPLRMAGAKDSKNRLSLSAGLGGVKKSFLSALGQQDKHVIPGVTEPHITISAQELLSDGKAIFYGWLRKKGNDVLSQRFMIWKHRYVILKDGCVYYFKNETSEKPCGAFSLSNYTKIMRAVDVETTELPWPFLLVGRFPQMRTWYFSASNEQDMQHWMLNMKNEMDAVNSSVQGAGHGGRGSNPEVIVPDPAYGDDSGLPPIYQDTDEEEHYYEDPDEHLQEEEDYLQVLEDGPRVTPVGAEAAGDVGAFREMPLPPTPTSKMASPSKGWYGQEGAARPPVPLPKKQSSFPTKPLPATPQEGTRSPKKALVPPHMRGVSTSPPHQTESKGKVPSPPWKELKGPGVKKASEPINITSPGWTAGKTVGQRETGEGRGRDVKDEKKEKSGMARALAAEMTQKFGSNWQAAGGTAKPRTPDKPVPAAKPGLHPKPGLAPKPGTSPKPGLAPKPGHPSRQGMKPLVPPHKPQVEVQGIMEDRYEHEEEEEPVEDPGIRRTPPEGNSFSKKNFNENPESETDDVMPADVSDDVDVEKAESCLRSGQVNGKYFLRPSKQDKGKMVLVVYDCAGQKCRKFKMYGLGSQLYLHKGAPTFSSMSDLLRHYQYHNLPVTDGVEIRLTEPYQGH</sequence>
<dbReference type="GeneID" id="109475660"/>
<protein>
    <submittedName>
        <fullName evidence="7">SH3 domain-binding protein 2-like</fullName>
    </submittedName>
</protein>
<evidence type="ECO:0000256" key="3">
    <source>
        <dbReference type="SAM" id="MobiDB-lite"/>
    </source>
</evidence>
<evidence type="ECO:0000256" key="1">
    <source>
        <dbReference type="ARBA" id="ARBA00022999"/>
    </source>
</evidence>
<dbReference type="InterPro" id="IPR036860">
    <property type="entry name" value="SH2_dom_sf"/>
</dbReference>
<dbReference type="AlphaFoldDB" id="A0A6P4YRA1"/>
<dbReference type="Gene3D" id="3.30.505.10">
    <property type="entry name" value="SH2 domain"/>
    <property type="match status" value="1"/>
</dbReference>
<dbReference type="InterPro" id="IPR000980">
    <property type="entry name" value="SH2"/>
</dbReference>
<gene>
    <name evidence="7" type="primary">LOC109475660</name>
</gene>
<name>A0A6P4YRA1_BRABE</name>
<dbReference type="PROSITE" id="PS50001">
    <property type="entry name" value="SH2"/>
    <property type="match status" value="1"/>
</dbReference>
<feature type="compositionally biased region" description="Polar residues" evidence="3">
    <location>
        <begin position="507"/>
        <end position="519"/>
    </location>
</feature>
<evidence type="ECO:0000259" key="5">
    <source>
        <dbReference type="PROSITE" id="PS50003"/>
    </source>
</evidence>
<dbReference type="KEGG" id="bbel:109475660"/>
<evidence type="ECO:0000313" key="7">
    <source>
        <dbReference type="RefSeq" id="XP_019631975.1"/>
    </source>
</evidence>
<feature type="domain" description="SH2" evidence="4">
    <location>
        <begin position="536"/>
        <end position="628"/>
    </location>
</feature>
<dbReference type="Pfam" id="PF00017">
    <property type="entry name" value="SH2"/>
    <property type="match status" value="1"/>
</dbReference>
<dbReference type="SMART" id="SM00233">
    <property type="entry name" value="PH"/>
    <property type="match status" value="1"/>
</dbReference>
<feature type="compositionally biased region" description="Pro residues" evidence="3">
    <location>
        <begin position="441"/>
        <end position="459"/>
    </location>
</feature>
<evidence type="ECO:0000259" key="4">
    <source>
        <dbReference type="PROSITE" id="PS50001"/>
    </source>
</evidence>
<dbReference type="PROSITE" id="PS50003">
    <property type="entry name" value="PH_DOMAIN"/>
    <property type="match status" value="1"/>
</dbReference>
<feature type="region of interest" description="Disordered" evidence="3">
    <location>
        <begin position="258"/>
        <end position="529"/>
    </location>
</feature>
<evidence type="ECO:0000256" key="2">
    <source>
        <dbReference type="PROSITE-ProRule" id="PRU00191"/>
    </source>
</evidence>
<dbReference type="Gene3D" id="2.30.29.30">
    <property type="entry name" value="Pleckstrin-homology domain (PH domain)/Phosphotyrosine-binding domain (PTB)"/>
    <property type="match status" value="1"/>
</dbReference>
<reference evidence="7" key="1">
    <citation type="submission" date="2025-08" db="UniProtKB">
        <authorList>
            <consortium name="RefSeq"/>
        </authorList>
    </citation>
    <scope>IDENTIFICATION</scope>
    <source>
        <tissue evidence="7">Gonad</tissue>
    </source>
</reference>
<feature type="domain" description="PH" evidence="5">
    <location>
        <begin position="69"/>
        <end position="175"/>
    </location>
</feature>
<dbReference type="InterPro" id="IPR011993">
    <property type="entry name" value="PH-like_dom_sf"/>
</dbReference>
<keyword evidence="1 2" id="KW-0727">SH2 domain</keyword>
<feature type="compositionally biased region" description="Acidic residues" evidence="3">
    <location>
        <begin position="520"/>
        <end position="529"/>
    </location>
</feature>
<organism evidence="6 7">
    <name type="scientific">Branchiostoma belcheri</name>
    <name type="common">Amphioxus</name>
    <dbReference type="NCBI Taxonomy" id="7741"/>
    <lineage>
        <taxon>Eukaryota</taxon>
        <taxon>Metazoa</taxon>
        <taxon>Chordata</taxon>
        <taxon>Cephalochordata</taxon>
        <taxon>Leptocardii</taxon>
        <taxon>Amphioxiformes</taxon>
        <taxon>Branchiostomatidae</taxon>
        <taxon>Branchiostoma</taxon>
    </lineage>
</organism>
<dbReference type="InterPro" id="IPR001849">
    <property type="entry name" value="PH_domain"/>
</dbReference>
<dbReference type="SMART" id="SM00252">
    <property type="entry name" value="SH2"/>
    <property type="match status" value="1"/>
</dbReference>
<dbReference type="Proteomes" id="UP000515135">
    <property type="component" value="Unplaced"/>
</dbReference>